<proteinExistence type="predicted"/>
<feature type="domain" description="Glycosyltransferase 2-like" evidence="2">
    <location>
        <begin position="13"/>
        <end position="151"/>
    </location>
</feature>
<evidence type="ECO:0000256" key="1">
    <source>
        <dbReference type="ARBA" id="ARBA00022519"/>
    </source>
</evidence>
<dbReference type="PANTHER" id="PTHR43179:SF7">
    <property type="entry name" value="RHAMNOSYLTRANSFERASE WBBL"/>
    <property type="match status" value="1"/>
</dbReference>
<dbReference type="Gene3D" id="3.90.550.10">
    <property type="entry name" value="Spore Coat Polysaccharide Biosynthesis Protein SpsA, Chain A"/>
    <property type="match status" value="1"/>
</dbReference>
<dbReference type="EMBL" id="FOLS01000040">
    <property type="protein sequence ID" value="SFD83361.1"/>
    <property type="molecule type" value="Genomic_DNA"/>
</dbReference>
<dbReference type="Pfam" id="PF00535">
    <property type="entry name" value="Glycos_transf_2"/>
    <property type="match status" value="1"/>
</dbReference>
<evidence type="ECO:0000313" key="3">
    <source>
        <dbReference type="EMBL" id="SFD83361.1"/>
    </source>
</evidence>
<sequence length="272" mass="31270">MHLKDFDQNSYAILIVTHNHVDYIKSLIDSCRKIPNVGKYICDAASTDGTAEKLEAEISGDSSFHLIKKDILEGFSKNNNDLVRAFSLHNRNLILINPDCHFEKAAFLTFIERILRIENLGIAAPALYYPNGYPQVSWRKFPSLKEFIKNRLPGRRASTKNHFTKEFQEKTFDIEWALGALLFISKNLTSTPPLDERYRLYCEDSDICMKAHASGMRVIGIDIPGFYHALQEKSSTKFLSKFNYWNLCSGLKFAIKWNSTYLKVTRKLSRAN</sequence>
<evidence type="ECO:0000259" key="2">
    <source>
        <dbReference type="Pfam" id="PF00535"/>
    </source>
</evidence>
<dbReference type="SUPFAM" id="SSF53448">
    <property type="entry name" value="Nucleotide-diphospho-sugar transferases"/>
    <property type="match status" value="1"/>
</dbReference>
<gene>
    <name evidence="3" type="ORF">SAMN05216577_14025</name>
</gene>
<dbReference type="Proteomes" id="UP000183385">
    <property type="component" value="Unassembled WGS sequence"/>
</dbReference>
<dbReference type="AlphaFoldDB" id="A0AAQ1KMI4"/>
<keyword evidence="4" id="KW-1185">Reference proteome</keyword>
<protein>
    <submittedName>
        <fullName evidence="3">Glycosyltransferase, GT2 family</fullName>
    </submittedName>
</protein>
<evidence type="ECO:0000313" key="4">
    <source>
        <dbReference type="Proteomes" id="UP000183385"/>
    </source>
</evidence>
<dbReference type="InterPro" id="IPR001173">
    <property type="entry name" value="Glyco_trans_2-like"/>
</dbReference>
<accession>A0AAQ1KMI4</accession>
<reference evidence="3 4" key="1">
    <citation type="submission" date="2016-10" db="EMBL/GenBank/DDBJ databases">
        <authorList>
            <person name="Varghese N."/>
            <person name="Submissions S."/>
        </authorList>
    </citation>
    <scope>NUCLEOTIDE SEQUENCE [LARGE SCALE GENOMIC DNA]</scope>
    <source>
        <strain evidence="3 4">LMG 18378</strain>
    </source>
</reference>
<comment type="caution">
    <text evidence="3">The sequence shown here is derived from an EMBL/GenBank/DDBJ whole genome shotgun (WGS) entry which is preliminary data.</text>
</comment>
<keyword evidence="1" id="KW-1003">Cell membrane</keyword>
<organism evidence="3 4">
    <name type="scientific">Pseudomonas citronellolis</name>
    <dbReference type="NCBI Taxonomy" id="53408"/>
    <lineage>
        <taxon>Bacteria</taxon>
        <taxon>Pseudomonadati</taxon>
        <taxon>Pseudomonadota</taxon>
        <taxon>Gammaproteobacteria</taxon>
        <taxon>Pseudomonadales</taxon>
        <taxon>Pseudomonadaceae</taxon>
        <taxon>Pseudomonas</taxon>
    </lineage>
</organism>
<keyword evidence="1" id="KW-0472">Membrane</keyword>
<name>A0AAQ1KMI4_9PSED</name>
<dbReference type="PANTHER" id="PTHR43179">
    <property type="entry name" value="RHAMNOSYLTRANSFERASE WBBL"/>
    <property type="match status" value="1"/>
</dbReference>
<dbReference type="InterPro" id="IPR029044">
    <property type="entry name" value="Nucleotide-diphossugar_trans"/>
</dbReference>
<keyword evidence="1" id="KW-0997">Cell inner membrane</keyword>